<evidence type="ECO:0000256" key="4">
    <source>
        <dbReference type="ARBA" id="ARBA00023274"/>
    </source>
</evidence>
<comment type="subcellular location">
    <subcellularLocation>
        <location evidence="1">Mitochondrion</location>
    </subcellularLocation>
</comment>
<evidence type="ECO:0000256" key="2">
    <source>
        <dbReference type="ARBA" id="ARBA00022980"/>
    </source>
</evidence>
<dbReference type="PANTHER" id="PTHR42753:SF9">
    <property type="entry name" value="LARGE RIBOSOMAL SUBUNIT PROTEIN ML39"/>
    <property type="match status" value="1"/>
</dbReference>
<keyword evidence="3" id="KW-0496">Mitochondrion</keyword>
<evidence type="ECO:0000256" key="5">
    <source>
        <dbReference type="ARBA" id="ARBA00061231"/>
    </source>
</evidence>
<evidence type="ECO:0000256" key="3">
    <source>
        <dbReference type="ARBA" id="ARBA00023128"/>
    </source>
</evidence>
<protein>
    <recommendedName>
        <fullName evidence="6">Large ribosomal subunit protein mL39</fullName>
    </recommendedName>
    <alternativeName>
        <fullName evidence="7">39S ribosomal protein L39, mitochondrial</fullName>
    </alternativeName>
</protein>
<dbReference type="Gene3D" id="3.10.20.30">
    <property type="match status" value="1"/>
</dbReference>
<sequence>MGLLGNYLSAQARGDDNSKSHFRCLRNMATVCPRSVILRRIFQDSRRLGRYYCTKQTVTNESVRQKRNALFEAEKQRQLSLISRVEKIEVQYKGVPEDCTLVMNKGLSTPFNCAMHIQELLMSRSALALVDGEPWDMHRPLSSGCQLQFLHFQDGDPAAVNDAFWRSCSFILGYVLENAFKDEHYVELCSFPKPKVKSGSFVYDADLKLGDWKPSHTDLSCLSRIGAKLYHSDLRFERLEVDASVAERMFEDNRFKTAQIPYIAAQSKSGSKVTVYRMGSHVDITSGPLISSTSLLGRFTVTAIHDIESPTFGPLKRVQGVALPTQLQMHYWTYEHIIAARGRQLNRAPVPELRGDTTATATAERV</sequence>
<dbReference type="InterPro" id="IPR012675">
    <property type="entry name" value="Beta-grasp_dom_sf"/>
</dbReference>
<keyword evidence="2" id="KW-0689">Ribosomal protein</keyword>
<evidence type="ECO:0000256" key="6">
    <source>
        <dbReference type="ARBA" id="ARBA00071662"/>
    </source>
</evidence>
<dbReference type="GO" id="GO:0005739">
    <property type="term" value="C:mitochondrion"/>
    <property type="evidence" value="ECO:0007669"/>
    <property type="project" value="UniProtKB-SubCell"/>
</dbReference>
<dbReference type="FunFam" id="3.30.980.10:FF:000006">
    <property type="entry name" value="39S ribosomal protein L39, mitochondrial"/>
    <property type="match status" value="1"/>
</dbReference>
<dbReference type="PANTHER" id="PTHR42753">
    <property type="entry name" value="MITOCHONDRIAL RIBOSOME PROTEIN L39/PROLYL-TRNA LIGASE FAMILY MEMBER"/>
    <property type="match status" value="1"/>
</dbReference>
<organism evidence="9 10">
    <name type="scientific">Batillaria attramentaria</name>
    <dbReference type="NCBI Taxonomy" id="370345"/>
    <lineage>
        <taxon>Eukaryota</taxon>
        <taxon>Metazoa</taxon>
        <taxon>Spiralia</taxon>
        <taxon>Lophotrochozoa</taxon>
        <taxon>Mollusca</taxon>
        <taxon>Gastropoda</taxon>
        <taxon>Caenogastropoda</taxon>
        <taxon>Sorbeoconcha</taxon>
        <taxon>Cerithioidea</taxon>
        <taxon>Batillariidae</taxon>
        <taxon>Batillaria</taxon>
    </lineage>
</organism>
<feature type="domain" description="TGS" evidence="8">
    <location>
        <begin position="108"/>
        <end position="150"/>
    </location>
</feature>
<evidence type="ECO:0000259" key="8">
    <source>
        <dbReference type="Pfam" id="PF02824"/>
    </source>
</evidence>
<evidence type="ECO:0000313" key="9">
    <source>
        <dbReference type="EMBL" id="KAK7471490.1"/>
    </source>
</evidence>
<dbReference type="GO" id="GO:0005840">
    <property type="term" value="C:ribosome"/>
    <property type="evidence" value="ECO:0007669"/>
    <property type="project" value="UniProtKB-KW"/>
</dbReference>
<dbReference type="Pfam" id="PF02824">
    <property type="entry name" value="TGS"/>
    <property type="match status" value="1"/>
</dbReference>
<keyword evidence="10" id="KW-1185">Reference proteome</keyword>
<reference evidence="9 10" key="1">
    <citation type="journal article" date="2023" name="Sci. Data">
        <title>Genome assembly of the Korean intertidal mud-creeper Batillaria attramentaria.</title>
        <authorList>
            <person name="Patra A.K."/>
            <person name="Ho P.T."/>
            <person name="Jun S."/>
            <person name="Lee S.J."/>
            <person name="Kim Y."/>
            <person name="Won Y.J."/>
        </authorList>
    </citation>
    <scope>NUCLEOTIDE SEQUENCE [LARGE SCALE GENOMIC DNA]</scope>
    <source>
        <strain evidence="9">Wonlab-2016</strain>
    </source>
</reference>
<dbReference type="GO" id="GO:1990904">
    <property type="term" value="C:ribonucleoprotein complex"/>
    <property type="evidence" value="ECO:0007669"/>
    <property type="project" value="UniProtKB-KW"/>
</dbReference>
<dbReference type="Gene3D" id="3.30.980.10">
    <property type="entry name" value="Threonyl-trna Synthetase, Chain A, domain 2"/>
    <property type="match status" value="1"/>
</dbReference>
<dbReference type="InterPro" id="IPR018163">
    <property type="entry name" value="Thr/Ala-tRNA-synth_IIc_edit"/>
</dbReference>
<gene>
    <name evidence="9" type="ORF">BaRGS_00035884</name>
</gene>
<evidence type="ECO:0000313" key="10">
    <source>
        <dbReference type="Proteomes" id="UP001519460"/>
    </source>
</evidence>
<proteinExistence type="inferred from homology"/>
<comment type="similarity">
    <text evidence="5">Belongs to the mitochondrion-specific ribosomal protein mL39 family.</text>
</comment>
<dbReference type="EMBL" id="JACVVK020000491">
    <property type="protein sequence ID" value="KAK7471490.1"/>
    <property type="molecule type" value="Genomic_DNA"/>
</dbReference>
<comment type="caution">
    <text evidence="9">The sequence shown here is derived from an EMBL/GenBank/DDBJ whole genome shotgun (WGS) entry which is preliminary data.</text>
</comment>
<dbReference type="InterPro" id="IPR004095">
    <property type="entry name" value="TGS"/>
</dbReference>
<dbReference type="AlphaFoldDB" id="A0ABD0JDD8"/>
<dbReference type="CDD" id="cd01667">
    <property type="entry name" value="TGS_ThrRS"/>
    <property type="match status" value="1"/>
</dbReference>
<accession>A0ABD0JDD8</accession>
<keyword evidence="4" id="KW-0687">Ribonucleoprotein</keyword>
<evidence type="ECO:0000256" key="7">
    <source>
        <dbReference type="ARBA" id="ARBA00075914"/>
    </source>
</evidence>
<evidence type="ECO:0000256" key="1">
    <source>
        <dbReference type="ARBA" id="ARBA00004173"/>
    </source>
</evidence>
<dbReference type="InterPro" id="IPR050062">
    <property type="entry name" value="Pro-tRNA_synthetase"/>
</dbReference>
<dbReference type="SUPFAM" id="SSF55186">
    <property type="entry name" value="ThrRS/AlaRS common domain"/>
    <property type="match status" value="1"/>
</dbReference>
<name>A0ABD0JDD8_9CAEN</name>
<dbReference type="Proteomes" id="UP001519460">
    <property type="component" value="Unassembled WGS sequence"/>
</dbReference>